<dbReference type="PANTHER" id="PTHR22901:SF0">
    <property type="entry name" value="SIALATE O-ACETYLESTERASE"/>
    <property type="match status" value="1"/>
</dbReference>
<dbReference type="GO" id="GO:0001681">
    <property type="term" value="F:sialate O-acetylesterase activity"/>
    <property type="evidence" value="ECO:0007669"/>
    <property type="project" value="InterPro"/>
</dbReference>
<reference evidence="3" key="1">
    <citation type="submission" date="2021-02" db="EMBL/GenBank/DDBJ databases">
        <authorList>
            <person name="Nowell W R."/>
        </authorList>
    </citation>
    <scope>NUCLEOTIDE SEQUENCE</scope>
    <source>
        <strain evidence="3">Ploen Becks lab</strain>
    </source>
</reference>
<dbReference type="EMBL" id="CAJNOC010003550">
    <property type="protein sequence ID" value="CAF0987669.1"/>
    <property type="molecule type" value="Genomic_DNA"/>
</dbReference>
<protein>
    <recommendedName>
        <fullName evidence="2">Sialate O-acetylesterase domain-containing protein</fullName>
    </recommendedName>
</protein>
<dbReference type="SUPFAM" id="SSF52266">
    <property type="entry name" value="SGNH hydrolase"/>
    <property type="match status" value="1"/>
</dbReference>
<keyword evidence="4" id="KW-1185">Reference proteome</keyword>
<sequence length="504" mass="58981">MVLQRFPHSAVVWGYADSGSKISLFLKNKEYNSITENKIGYKSPVWRIQIDPISDTNPFDLEFTETKTDNKTSKIYLRNILFGDVWLCGGQSNMQLTLNVTEDGQQEFTIAHEFKNKIRLFTVQQHFADQPQYDLLQIKQNWSEPSLESLRSYGWEYFSAVCWHFGKKLSQNLEHPIGLIVNCWGGSEIERWMSPDMLKKCDIPNTNSNHSQLWYSMIHPFLTFPIYGVVWYQGESNTWYNRDKYGCNFESMVSKWRELWYENTKGSTNPSYPFGLVQLANSEKEGDFVDKWAWTRWEQTSGYGYCPNEKLKNVFMATAVDLIDNGDDPIHPRKKSDVGIRLGLGALNLGYNKTLEFAAPRVKKVIEEEKILRIEFQSDFGRFEFDEKKYSINKKGFDLCCDTDDCFKDDNMNWFVLKDFQVLNDSVLLEKPSGCTKSKYVRYLWRHKPCEYKMCPLYSKTSSLPVTPFLSEVVLSGNRGMRVNFNYVNYFIIFFIFCFTTNHV</sequence>
<dbReference type="Pfam" id="PF03629">
    <property type="entry name" value="SASA"/>
    <property type="match status" value="1"/>
</dbReference>
<dbReference type="InterPro" id="IPR039329">
    <property type="entry name" value="SIAE"/>
</dbReference>
<comment type="caution">
    <text evidence="3">The sequence shown here is derived from an EMBL/GenBank/DDBJ whole genome shotgun (WGS) entry which is preliminary data.</text>
</comment>
<dbReference type="PANTHER" id="PTHR22901">
    <property type="entry name" value="SIALATE O-ACETYLESTERASE"/>
    <property type="match status" value="1"/>
</dbReference>
<dbReference type="OrthoDB" id="42638at2759"/>
<dbReference type="InterPro" id="IPR036514">
    <property type="entry name" value="SGNH_hydro_sf"/>
</dbReference>
<gene>
    <name evidence="3" type="ORF">OXX778_LOCUS15751</name>
</gene>
<keyword evidence="1" id="KW-0378">Hydrolase</keyword>
<name>A0A814FPA1_9BILA</name>
<dbReference type="AlphaFoldDB" id="A0A814FPA1"/>
<evidence type="ECO:0000256" key="1">
    <source>
        <dbReference type="ARBA" id="ARBA00022801"/>
    </source>
</evidence>
<dbReference type="Proteomes" id="UP000663879">
    <property type="component" value="Unassembled WGS sequence"/>
</dbReference>
<dbReference type="GO" id="GO:0005975">
    <property type="term" value="P:carbohydrate metabolic process"/>
    <property type="evidence" value="ECO:0007669"/>
    <property type="project" value="TreeGrafter"/>
</dbReference>
<evidence type="ECO:0000313" key="3">
    <source>
        <dbReference type="EMBL" id="CAF0987669.1"/>
    </source>
</evidence>
<proteinExistence type="predicted"/>
<evidence type="ECO:0000259" key="2">
    <source>
        <dbReference type="Pfam" id="PF03629"/>
    </source>
</evidence>
<dbReference type="Gene3D" id="3.40.50.1110">
    <property type="entry name" value="SGNH hydrolase"/>
    <property type="match status" value="1"/>
</dbReference>
<dbReference type="InterPro" id="IPR005181">
    <property type="entry name" value="SASA"/>
</dbReference>
<evidence type="ECO:0000313" key="4">
    <source>
        <dbReference type="Proteomes" id="UP000663879"/>
    </source>
</evidence>
<feature type="domain" description="Sialate O-acetylesterase" evidence="2">
    <location>
        <begin position="84"/>
        <end position="338"/>
    </location>
</feature>
<accession>A0A814FPA1</accession>
<organism evidence="3 4">
    <name type="scientific">Brachionus calyciflorus</name>
    <dbReference type="NCBI Taxonomy" id="104777"/>
    <lineage>
        <taxon>Eukaryota</taxon>
        <taxon>Metazoa</taxon>
        <taxon>Spiralia</taxon>
        <taxon>Gnathifera</taxon>
        <taxon>Rotifera</taxon>
        <taxon>Eurotatoria</taxon>
        <taxon>Monogononta</taxon>
        <taxon>Pseudotrocha</taxon>
        <taxon>Ploima</taxon>
        <taxon>Brachionidae</taxon>
        <taxon>Brachionus</taxon>
    </lineage>
</organism>